<dbReference type="GO" id="GO:0006357">
    <property type="term" value="P:regulation of transcription by RNA polymerase II"/>
    <property type="evidence" value="ECO:0007669"/>
    <property type="project" value="TreeGrafter"/>
</dbReference>
<dbReference type="RefSeq" id="XP_005706447.1">
    <property type="nucleotide sequence ID" value="XM_005706390.1"/>
</dbReference>
<feature type="domain" description="Bromo" evidence="7">
    <location>
        <begin position="1074"/>
        <end position="1145"/>
    </location>
</feature>
<protein>
    <submittedName>
        <fullName evidence="8">Transducin family protein / WD-40 repeat family protein</fullName>
    </submittedName>
</protein>
<dbReference type="PANTHER" id="PTHR16266:SF17">
    <property type="entry name" value="BRWD3"/>
    <property type="match status" value="1"/>
</dbReference>
<dbReference type="CDD" id="cd00200">
    <property type="entry name" value="WD40"/>
    <property type="match status" value="1"/>
</dbReference>
<dbReference type="PROSITE" id="PS50294">
    <property type="entry name" value="WD_REPEATS_REGION"/>
    <property type="match status" value="4"/>
</dbReference>
<dbReference type="InterPro" id="IPR057451">
    <property type="entry name" value="BRWD/PHIP_AD"/>
</dbReference>
<evidence type="ECO:0000256" key="6">
    <source>
        <dbReference type="SAM" id="MobiDB-lite"/>
    </source>
</evidence>
<dbReference type="Pfam" id="PF00439">
    <property type="entry name" value="Bromodomain"/>
    <property type="match status" value="1"/>
</dbReference>
<dbReference type="GO" id="GO:0007010">
    <property type="term" value="P:cytoskeleton organization"/>
    <property type="evidence" value="ECO:0007669"/>
    <property type="project" value="TreeGrafter"/>
</dbReference>
<dbReference type="Pfam" id="PF00400">
    <property type="entry name" value="WD40"/>
    <property type="match status" value="5"/>
</dbReference>
<dbReference type="eggNOG" id="KOG0644">
    <property type="taxonomic scope" value="Eukaryota"/>
</dbReference>
<dbReference type="InterPro" id="IPR019775">
    <property type="entry name" value="WD40_repeat_CS"/>
</dbReference>
<dbReference type="Pfam" id="PF25437">
    <property type="entry name" value="BRWD1_N"/>
    <property type="match status" value="1"/>
</dbReference>
<dbReference type="GO" id="GO:0005634">
    <property type="term" value="C:nucleus"/>
    <property type="evidence" value="ECO:0007669"/>
    <property type="project" value="TreeGrafter"/>
</dbReference>
<dbReference type="Gene3D" id="1.20.920.10">
    <property type="entry name" value="Bromodomain-like"/>
    <property type="match status" value="1"/>
</dbReference>
<feature type="repeat" description="WD" evidence="5">
    <location>
        <begin position="396"/>
        <end position="428"/>
    </location>
</feature>
<feature type="repeat" description="WD" evidence="5">
    <location>
        <begin position="468"/>
        <end position="502"/>
    </location>
</feature>
<feature type="compositionally biased region" description="Low complexity" evidence="6">
    <location>
        <begin position="759"/>
        <end position="768"/>
    </location>
</feature>
<dbReference type="PROSITE" id="PS00678">
    <property type="entry name" value="WD_REPEATS_1"/>
    <property type="match status" value="2"/>
</dbReference>
<feature type="region of interest" description="Disordered" evidence="6">
    <location>
        <begin position="745"/>
        <end position="842"/>
    </location>
</feature>
<dbReference type="InterPro" id="IPR036322">
    <property type="entry name" value="WD40_repeat_dom_sf"/>
</dbReference>
<dbReference type="OMA" id="MNRTRPR"/>
<feature type="repeat" description="WD" evidence="5">
    <location>
        <begin position="192"/>
        <end position="233"/>
    </location>
</feature>
<feature type="region of interest" description="Disordered" evidence="6">
    <location>
        <begin position="1174"/>
        <end position="1200"/>
    </location>
</feature>
<evidence type="ECO:0000256" key="2">
    <source>
        <dbReference type="ARBA" id="ARBA00022737"/>
    </source>
</evidence>
<feature type="repeat" description="WD" evidence="5">
    <location>
        <begin position="150"/>
        <end position="191"/>
    </location>
</feature>
<feature type="region of interest" description="Disordered" evidence="6">
    <location>
        <begin position="290"/>
        <end position="347"/>
    </location>
</feature>
<evidence type="ECO:0000256" key="1">
    <source>
        <dbReference type="ARBA" id="ARBA00022574"/>
    </source>
</evidence>
<accession>M2XIK9</accession>
<gene>
    <name evidence="8" type="ORF">Gasu_27120</name>
</gene>
<keyword evidence="2" id="KW-0677">Repeat</keyword>
<feature type="repeat" description="WD" evidence="5">
    <location>
        <begin position="234"/>
        <end position="270"/>
    </location>
</feature>
<dbReference type="OrthoDB" id="5021at2759"/>
<feature type="compositionally biased region" description="Polar residues" evidence="6">
    <location>
        <begin position="772"/>
        <end position="804"/>
    </location>
</feature>
<evidence type="ECO:0000256" key="3">
    <source>
        <dbReference type="ARBA" id="ARBA00023117"/>
    </source>
</evidence>
<proteinExistence type="predicted"/>
<dbReference type="STRING" id="130081.M2XIK9"/>
<dbReference type="InterPro" id="IPR036427">
    <property type="entry name" value="Bromodomain-like_sf"/>
</dbReference>
<dbReference type="Gramene" id="EME29927">
    <property type="protein sequence ID" value="EME29927"/>
    <property type="gene ID" value="Gasu_27120"/>
</dbReference>
<dbReference type="Proteomes" id="UP000030680">
    <property type="component" value="Unassembled WGS sequence"/>
</dbReference>
<evidence type="ECO:0000256" key="5">
    <source>
        <dbReference type="PROSITE-ProRule" id="PRU00221"/>
    </source>
</evidence>
<dbReference type="InterPro" id="IPR001487">
    <property type="entry name" value="Bromodomain"/>
</dbReference>
<dbReference type="SUPFAM" id="SSF47370">
    <property type="entry name" value="Bromodomain"/>
    <property type="match status" value="1"/>
</dbReference>
<dbReference type="PRINTS" id="PR00503">
    <property type="entry name" value="BROMODOMAIN"/>
</dbReference>
<dbReference type="CDD" id="cd04369">
    <property type="entry name" value="Bromodomain"/>
    <property type="match status" value="1"/>
</dbReference>
<sequence>MSSTTPDRQALQGLPSEREVAFIALRFLSQFDCNGSVQRLAEDLGNKNLLPVEYDWEGNLRTISFDELSNLYSHIDNSFLMNALGYALPRGHNAITTFLQVPQGNRANGKIRSQSCIHLLLRRATQRVLMSIDEWPTSFLYKNIKRLKTVVGHVKPVYCIAFDSFAKYLVTGADDHCIKVWSVETGYLLYTLKFHEGEITDLALHPWKPILVSASNDSSLCVWDLHSGVLLNVLKGHSRGSSAVTFSRNPEHPFVASGGSDGCILLWNIDHPELGPVCESLTQIQRATRRIEEEDELDDDFIPPSESDERWNNVEDDTSNDRMDIQGNSVSGTEPASPEENSSDGEGTEQYLQILSLEFNNAGTLLAVGATNHRAYLYRITYNGVELPQVHQLSTLKGHIGAIYHVRFSHRGERLATGGTDGRSRIWKRKNIQGTQWSSLMLSMRQDQLGPSSTDSTRSRRVNEPPRVTSLVWSLEDKFVVTASSDCKIRVWNSISGELIHCLNEHQDHIYVLDTNPCDKRIILSADHHSEIILWDIEQGVVLKKFELTSPEMSFHSSFAFHHRSLDGCFSPNGMLFAISDESGAFILFGHGNGENLALAPEQQFFVHDLQAEQFHTLEERERRAKVPSRGLLCDMRGVAYPLGMQPLHIFRQHNCDYSFSVEQAHAHSDLIARAEASRQLELEEQERIAREERARARAAAIARLRREMNDSDSEDDECDDASGNIRQRLRKRVSRRRAMIEYPFSESSESSSDPELVYSTSDYSTSDDTVENSSLDGSENSVFNVNNSTDSQASVSDVSSPNMEDNHYLRSRLKRSRSQPKAATKLLRHKRKNGRNDVSNSKGVRWTQSKISIRRKLNKSEWLRALSNDFTIYEYVPQVDDEIYYFPKGHLDFVRAEGIGQKNYVELVEYFQDEKKPKKLKICSVEYIIVQRRKPYTAARLQVTPLEGQSSEKVCFELDYMFSEQVPDFVVLASRVESSLSRHWRVGEHFRTVYIGRDGQKSFYYGTVRSVSRSMYREPWNSIYVQWDADRTEEMLSPWDLMEPIDVSSETELNEPWVSILKTWTKVFEEDEPLIEICSPFFVSLEELVVFPGYTDVVALPLNLEIVYLRLKYGFYRSLNSFDNDLKLVRDNCILYNEEGSAIQGQARQMYERLFSIFIASICKGTSNNGFHETVGSSSHTPSRRTKVMKRIEISSEEE</sequence>
<dbReference type="PROSITE" id="PS50014">
    <property type="entry name" value="BROMODOMAIN_2"/>
    <property type="match status" value="1"/>
</dbReference>
<name>M2XIK9_GALSU</name>
<dbReference type="KEGG" id="gsl:Gasu_27120"/>
<organism evidence="8 9">
    <name type="scientific">Galdieria sulphuraria</name>
    <name type="common">Red alga</name>
    <dbReference type="NCBI Taxonomy" id="130081"/>
    <lineage>
        <taxon>Eukaryota</taxon>
        <taxon>Rhodophyta</taxon>
        <taxon>Bangiophyceae</taxon>
        <taxon>Galdieriales</taxon>
        <taxon>Galdieriaceae</taxon>
        <taxon>Galdieria</taxon>
    </lineage>
</organism>
<evidence type="ECO:0000313" key="9">
    <source>
        <dbReference type="Proteomes" id="UP000030680"/>
    </source>
</evidence>
<dbReference type="Pfam" id="PF25313">
    <property type="entry name" value="BRWD_AD"/>
    <property type="match status" value="1"/>
</dbReference>
<dbReference type="PANTHER" id="PTHR16266">
    <property type="entry name" value="WD REPEAT DOMAIN 9"/>
    <property type="match status" value="1"/>
</dbReference>
<dbReference type="SUPFAM" id="SSF50978">
    <property type="entry name" value="WD40 repeat-like"/>
    <property type="match status" value="2"/>
</dbReference>
<dbReference type="InterPro" id="IPR015943">
    <property type="entry name" value="WD40/YVTN_repeat-like_dom_sf"/>
</dbReference>
<feature type="compositionally biased region" description="Basic and acidic residues" evidence="6">
    <location>
        <begin position="1191"/>
        <end position="1200"/>
    </location>
</feature>
<dbReference type="AlphaFoldDB" id="M2XIK9"/>
<keyword evidence="3 4" id="KW-0103">Bromodomain</keyword>
<feature type="compositionally biased region" description="Basic and acidic residues" evidence="6">
    <location>
        <begin position="307"/>
        <end position="324"/>
    </location>
</feature>
<dbReference type="GeneID" id="17088690"/>
<dbReference type="InterPro" id="IPR052060">
    <property type="entry name" value="Bromo_WD_repeat"/>
</dbReference>
<feature type="compositionally biased region" description="Basic residues" evidence="6">
    <location>
        <begin position="810"/>
        <end position="819"/>
    </location>
</feature>
<evidence type="ECO:0000313" key="8">
    <source>
        <dbReference type="EMBL" id="EME29927.1"/>
    </source>
</evidence>
<dbReference type="PROSITE" id="PS50082">
    <property type="entry name" value="WD_REPEATS_2"/>
    <property type="match status" value="6"/>
</dbReference>
<dbReference type="GO" id="GO:0008360">
    <property type="term" value="P:regulation of cell shape"/>
    <property type="evidence" value="ECO:0007669"/>
    <property type="project" value="TreeGrafter"/>
</dbReference>
<keyword evidence="9" id="KW-1185">Reference proteome</keyword>
<dbReference type="Gene3D" id="2.130.10.10">
    <property type="entry name" value="YVTN repeat-like/Quinoprotein amine dehydrogenase"/>
    <property type="match status" value="3"/>
</dbReference>
<dbReference type="EMBL" id="KB454504">
    <property type="protein sequence ID" value="EME29927.1"/>
    <property type="molecule type" value="Genomic_DNA"/>
</dbReference>
<dbReference type="InterPro" id="IPR001680">
    <property type="entry name" value="WD40_rpt"/>
</dbReference>
<reference evidence="9" key="1">
    <citation type="journal article" date="2013" name="Science">
        <title>Gene transfer from bacteria and archaea facilitated evolution of an extremophilic eukaryote.</title>
        <authorList>
            <person name="Schonknecht G."/>
            <person name="Chen W.H."/>
            <person name="Ternes C.M."/>
            <person name="Barbier G.G."/>
            <person name="Shrestha R.P."/>
            <person name="Stanke M."/>
            <person name="Brautigam A."/>
            <person name="Baker B.J."/>
            <person name="Banfield J.F."/>
            <person name="Garavito R.M."/>
            <person name="Carr K."/>
            <person name="Wilkerson C."/>
            <person name="Rensing S.A."/>
            <person name="Gagneul D."/>
            <person name="Dickenson N.E."/>
            <person name="Oesterhelt C."/>
            <person name="Lercher M.J."/>
            <person name="Weber A.P."/>
        </authorList>
    </citation>
    <scope>NUCLEOTIDE SEQUENCE [LARGE SCALE GENOMIC DNA]</scope>
    <source>
        <strain evidence="9">074W</strain>
    </source>
</reference>
<evidence type="ECO:0000259" key="7">
    <source>
        <dbReference type="PROSITE" id="PS50014"/>
    </source>
</evidence>
<keyword evidence="1 5" id="KW-0853">WD repeat</keyword>
<evidence type="ECO:0000256" key="4">
    <source>
        <dbReference type="PROSITE-ProRule" id="PRU00035"/>
    </source>
</evidence>
<dbReference type="InterPro" id="IPR057452">
    <property type="entry name" value="BRWD/PHIP_N"/>
</dbReference>
<dbReference type="SMART" id="SM00320">
    <property type="entry name" value="WD40"/>
    <property type="match status" value="8"/>
</dbReference>
<feature type="repeat" description="WD" evidence="5">
    <location>
        <begin position="503"/>
        <end position="545"/>
    </location>
</feature>